<evidence type="ECO:0000313" key="3">
    <source>
        <dbReference type="Proteomes" id="UP001580346"/>
    </source>
</evidence>
<gene>
    <name evidence="2" type="ORF">ACE41H_11200</name>
</gene>
<keyword evidence="1" id="KW-1133">Transmembrane helix</keyword>
<evidence type="ECO:0008006" key="4">
    <source>
        <dbReference type="Google" id="ProtNLM"/>
    </source>
</evidence>
<dbReference type="EMBL" id="JBHHMI010000008">
    <property type="protein sequence ID" value="MFB5267345.1"/>
    <property type="molecule type" value="Genomic_DNA"/>
</dbReference>
<evidence type="ECO:0000256" key="1">
    <source>
        <dbReference type="SAM" id="Phobius"/>
    </source>
</evidence>
<keyword evidence="3" id="KW-1185">Reference proteome</keyword>
<dbReference type="Proteomes" id="UP001580346">
    <property type="component" value="Unassembled WGS sequence"/>
</dbReference>
<organism evidence="2 3">
    <name type="scientific">Paenibacillus enshidis</name>
    <dbReference type="NCBI Taxonomy" id="1458439"/>
    <lineage>
        <taxon>Bacteria</taxon>
        <taxon>Bacillati</taxon>
        <taxon>Bacillota</taxon>
        <taxon>Bacilli</taxon>
        <taxon>Bacillales</taxon>
        <taxon>Paenibacillaceae</taxon>
        <taxon>Paenibacillus</taxon>
    </lineage>
</organism>
<comment type="caution">
    <text evidence="2">The sequence shown here is derived from an EMBL/GenBank/DDBJ whole genome shotgun (WGS) entry which is preliminary data.</text>
</comment>
<evidence type="ECO:0000313" key="2">
    <source>
        <dbReference type="EMBL" id="MFB5267345.1"/>
    </source>
</evidence>
<keyword evidence="1" id="KW-0472">Membrane</keyword>
<proteinExistence type="predicted"/>
<accession>A0ABV5AT18</accession>
<feature type="transmembrane region" description="Helical" evidence="1">
    <location>
        <begin position="50"/>
        <end position="70"/>
    </location>
</feature>
<feature type="transmembrane region" description="Helical" evidence="1">
    <location>
        <begin position="20"/>
        <end position="38"/>
    </location>
</feature>
<protein>
    <recommendedName>
        <fullName evidence="4">LPXTG cell wall anchor domain-containing protein</fullName>
    </recommendedName>
</protein>
<sequence>MNILRLTTANDLEGLEGNKVWLLIGMVVVWLIICVFMNRKLNKQRNNKTTGVIGGIGLLLIIGFWAVRFLR</sequence>
<dbReference type="RefSeq" id="WP_375355328.1">
    <property type="nucleotide sequence ID" value="NZ_JBHHMI010000008.1"/>
</dbReference>
<reference evidence="2 3" key="1">
    <citation type="submission" date="2024-09" db="EMBL/GenBank/DDBJ databases">
        <title>Paenibacillus zeirhizospherea sp. nov., isolated from surface of the maize (Zea mays) roots in a horticulture field, Hungary.</title>
        <authorList>
            <person name="Marton D."/>
            <person name="Farkas M."/>
            <person name="Bedics A."/>
            <person name="Toth E."/>
            <person name="Tancsics A."/>
            <person name="Boka K."/>
            <person name="Maroti G."/>
            <person name="Kriszt B."/>
            <person name="Cserhati M."/>
        </authorList>
    </citation>
    <scope>NUCLEOTIDE SEQUENCE [LARGE SCALE GENOMIC DNA]</scope>
    <source>
        <strain evidence="2 3">KCTC 33519</strain>
    </source>
</reference>
<name>A0ABV5AT18_9BACL</name>
<keyword evidence="1" id="KW-0812">Transmembrane</keyword>